<evidence type="ECO:0000256" key="1">
    <source>
        <dbReference type="ARBA" id="ARBA00022723"/>
    </source>
</evidence>
<feature type="compositionally biased region" description="Polar residues" evidence="5">
    <location>
        <begin position="169"/>
        <end position="184"/>
    </location>
</feature>
<dbReference type="SMART" id="SM00184">
    <property type="entry name" value="RING"/>
    <property type="match status" value="1"/>
</dbReference>
<dbReference type="PROSITE" id="PS50089">
    <property type="entry name" value="ZF_RING_2"/>
    <property type="match status" value="1"/>
</dbReference>
<keyword evidence="8" id="KW-1185">Reference proteome</keyword>
<feature type="region of interest" description="Disordered" evidence="5">
    <location>
        <begin position="202"/>
        <end position="336"/>
    </location>
</feature>
<evidence type="ECO:0000256" key="5">
    <source>
        <dbReference type="SAM" id="MobiDB-lite"/>
    </source>
</evidence>
<dbReference type="Gene3D" id="3.30.40.10">
    <property type="entry name" value="Zinc/RING finger domain, C3HC4 (zinc finger)"/>
    <property type="match status" value="1"/>
</dbReference>
<keyword evidence="2 4" id="KW-0863">Zinc-finger</keyword>
<name>A0AAE1H9G2_9NEOP</name>
<proteinExistence type="predicted"/>
<dbReference type="AlphaFoldDB" id="A0AAE1H9G2"/>
<dbReference type="EMBL" id="JAHWGI010000686">
    <property type="protein sequence ID" value="KAK3917158.1"/>
    <property type="molecule type" value="Genomic_DNA"/>
</dbReference>
<accession>A0AAE1H9G2</accession>
<comment type="caution">
    <text evidence="7">The sequence shown here is derived from an EMBL/GenBank/DDBJ whole genome shotgun (WGS) entry which is preliminary data.</text>
</comment>
<dbReference type="InterPro" id="IPR013083">
    <property type="entry name" value="Znf_RING/FYVE/PHD"/>
</dbReference>
<evidence type="ECO:0000313" key="7">
    <source>
        <dbReference type="EMBL" id="KAK3917158.1"/>
    </source>
</evidence>
<evidence type="ECO:0000313" key="8">
    <source>
        <dbReference type="Proteomes" id="UP001219518"/>
    </source>
</evidence>
<feature type="region of interest" description="Disordered" evidence="5">
    <location>
        <begin position="145"/>
        <end position="184"/>
    </location>
</feature>
<evidence type="ECO:0000259" key="6">
    <source>
        <dbReference type="PROSITE" id="PS50089"/>
    </source>
</evidence>
<reference evidence="7" key="2">
    <citation type="journal article" date="2023" name="BMC Genomics">
        <title>Pest status, molecular evolution, and epigenetic factors derived from the genome assembly of Frankliniella fusca, a thysanopteran phytovirus vector.</title>
        <authorList>
            <person name="Catto M.A."/>
            <person name="Labadie P.E."/>
            <person name="Jacobson A.L."/>
            <person name="Kennedy G.G."/>
            <person name="Srinivasan R."/>
            <person name="Hunt B.G."/>
        </authorList>
    </citation>
    <scope>NUCLEOTIDE SEQUENCE</scope>
    <source>
        <strain evidence="7">PL_HMW_Pooled</strain>
    </source>
</reference>
<evidence type="ECO:0000256" key="4">
    <source>
        <dbReference type="PROSITE-ProRule" id="PRU00175"/>
    </source>
</evidence>
<keyword evidence="3" id="KW-0862">Zinc</keyword>
<dbReference type="GO" id="GO:0008270">
    <property type="term" value="F:zinc ion binding"/>
    <property type="evidence" value="ECO:0007669"/>
    <property type="project" value="UniProtKB-KW"/>
</dbReference>
<feature type="domain" description="RING-type" evidence="6">
    <location>
        <begin position="340"/>
        <end position="386"/>
    </location>
</feature>
<protein>
    <submittedName>
        <fullName evidence="7">RING finger protein C4G3.12c</fullName>
    </submittedName>
</protein>
<evidence type="ECO:0000256" key="2">
    <source>
        <dbReference type="ARBA" id="ARBA00022771"/>
    </source>
</evidence>
<feature type="compositionally biased region" description="Basic residues" evidence="5">
    <location>
        <begin position="314"/>
        <end position="327"/>
    </location>
</feature>
<reference evidence="7" key="1">
    <citation type="submission" date="2021-07" db="EMBL/GenBank/DDBJ databases">
        <authorList>
            <person name="Catto M.A."/>
            <person name="Jacobson A."/>
            <person name="Kennedy G."/>
            <person name="Labadie P."/>
            <person name="Hunt B.G."/>
            <person name="Srinivasan R."/>
        </authorList>
    </citation>
    <scope>NUCLEOTIDE SEQUENCE</scope>
    <source>
        <strain evidence="7">PL_HMW_Pooled</strain>
        <tissue evidence="7">Head</tissue>
    </source>
</reference>
<dbReference type="InterPro" id="IPR011016">
    <property type="entry name" value="Znf_RING-CH"/>
</dbReference>
<dbReference type="SUPFAM" id="SSF57850">
    <property type="entry name" value="RING/U-box"/>
    <property type="match status" value="1"/>
</dbReference>
<dbReference type="Pfam" id="PF13639">
    <property type="entry name" value="zf-RING_2"/>
    <property type="match status" value="1"/>
</dbReference>
<organism evidence="7 8">
    <name type="scientific">Frankliniella fusca</name>
    <dbReference type="NCBI Taxonomy" id="407009"/>
    <lineage>
        <taxon>Eukaryota</taxon>
        <taxon>Metazoa</taxon>
        <taxon>Ecdysozoa</taxon>
        <taxon>Arthropoda</taxon>
        <taxon>Hexapoda</taxon>
        <taxon>Insecta</taxon>
        <taxon>Pterygota</taxon>
        <taxon>Neoptera</taxon>
        <taxon>Paraneoptera</taxon>
        <taxon>Thysanoptera</taxon>
        <taxon>Terebrantia</taxon>
        <taxon>Thripoidea</taxon>
        <taxon>Thripidae</taxon>
        <taxon>Frankliniella</taxon>
    </lineage>
</organism>
<dbReference type="SMART" id="SM00744">
    <property type="entry name" value="RINGv"/>
    <property type="match status" value="1"/>
</dbReference>
<sequence length="398" mass="42025">MDPAEREQQAAAAEAAKVRSLRLRFYVNGADDAVVAGDQGAGAEQEQQEPYCASGVGIPIASSTLMSTASSPPPTVPTAPATATNAVTAGGDSAAILLINGRGVQELLQSIQHLLSHQQSVSSVVPRPQEDVPSTEGSITPAIVAAPPSFSGAIPRLQRPPPPGLGNNASGSRVQVISDSSDTSDVQELNLIATNAARPMLPQNWRENLPSTSSAGFGDENKAPANLKRRPGRPKGSKKKATKFQESFDSGAEDEPAKAYDSGDSSDCDDKPKPLKRFKSKPLADGNWRETLPSTSSCSAVNRKKPATSGSKRPPGRPKGSKNKSKLHQSCASDNSGLSCHICREGREGGAFCLTDCGHLFHKKCLDRWIATSNQKYRTLKTCPYCGGNFQSSIPFFG</sequence>
<evidence type="ECO:0000256" key="3">
    <source>
        <dbReference type="ARBA" id="ARBA00022833"/>
    </source>
</evidence>
<keyword evidence="1" id="KW-0479">Metal-binding</keyword>
<dbReference type="Proteomes" id="UP001219518">
    <property type="component" value="Unassembled WGS sequence"/>
</dbReference>
<dbReference type="CDD" id="cd16448">
    <property type="entry name" value="RING-H2"/>
    <property type="match status" value="1"/>
</dbReference>
<dbReference type="InterPro" id="IPR001841">
    <property type="entry name" value="Znf_RING"/>
</dbReference>
<gene>
    <name evidence="7" type="ORF">KUF71_026076</name>
</gene>
<feature type="compositionally biased region" description="Polar residues" evidence="5">
    <location>
        <begin position="205"/>
        <end position="215"/>
    </location>
</feature>
<feature type="compositionally biased region" description="Basic residues" evidence="5">
    <location>
        <begin position="227"/>
        <end position="242"/>
    </location>
</feature>